<evidence type="ECO:0000256" key="3">
    <source>
        <dbReference type="SAM" id="Phobius"/>
    </source>
</evidence>
<keyword evidence="3" id="KW-0472">Membrane</keyword>
<feature type="transmembrane region" description="Helical" evidence="3">
    <location>
        <begin position="135"/>
        <end position="153"/>
    </location>
</feature>
<comment type="caution">
    <text evidence="4">The sequence shown here is derived from an EMBL/GenBank/DDBJ whole genome shotgun (WGS) entry which is preliminary data.</text>
</comment>
<keyword evidence="5" id="KW-1185">Reference proteome</keyword>
<reference evidence="5" key="1">
    <citation type="journal article" date="2019" name="Int. J. Syst. Evol. Microbiol.">
        <title>The Global Catalogue of Microorganisms (GCM) 10K type strain sequencing project: providing services to taxonomists for standard genome sequencing and annotation.</title>
        <authorList>
            <consortium name="The Broad Institute Genomics Platform"/>
            <consortium name="The Broad Institute Genome Sequencing Center for Infectious Disease"/>
            <person name="Wu L."/>
            <person name="Ma J."/>
        </authorList>
    </citation>
    <scope>NUCLEOTIDE SEQUENCE [LARGE SCALE GENOMIC DNA]</scope>
    <source>
        <strain evidence="5">CCM 8391</strain>
    </source>
</reference>
<name>A0ABW1IZT1_9PSEU</name>
<protein>
    <recommendedName>
        <fullName evidence="6">Zinc finger protein</fullName>
    </recommendedName>
</protein>
<evidence type="ECO:0000256" key="1">
    <source>
        <dbReference type="ARBA" id="ARBA00023015"/>
    </source>
</evidence>
<keyword evidence="1" id="KW-0805">Transcription regulation</keyword>
<dbReference type="Gene3D" id="1.10.10.1320">
    <property type="entry name" value="Anti-sigma factor, zinc-finger domain"/>
    <property type="match status" value="1"/>
</dbReference>
<gene>
    <name evidence="4" type="ORF">ACFQE5_07055</name>
</gene>
<organism evidence="4 5">
    <name type="scientific">Pseudonocardia hispaniensis</name>
    <dbReference type="NCBI Taxonomy" id="904933"/>
    <lineage>
        <taxon>Bacteria</taxon>
        <taxon>Bacillati</taxon>
        <taxon>Actinomycetota</taxon>
        <taxon>Actinomycetes</taxon>
        <taxon>Pseudonocardiales</taxon>
        <taxon>Pseudonocardiaceae</taxon>
        <taxon>Pseudonocardia</taxon>
    </lineage>
</organism>
<accession>A0ABW1IZT1</accession>
<dbReference type="Proteomes" id="UP001596302">
    <property type="component" value="Unassembled WGS sequence"/>
</dbReference>
<keyword evidence="2" id="KW-0804">Transcription</keyword>
<evidence type="ECO:0000313" key="4">
    <source>
        <dbReference type="EMBL" id="MFC5993966.1"/>
    </source>
</evidence>
<dbReference type="InterPro" id="IPR041916">
    <property type="entry name" value="Anti_sigma_zinc_sf"/>
</dbReference>
<sequence>MTHARRRFSVSTPSWGEGHLTLDAIVAFVDDELAAGAHARATQHLDHCTECAEEVVAQVQVRSALRSAATPSMPSSLLSSLRAIPQDVDLPEPPAGLAVSPDGQLVTALRHPPAEVFPLGETVPRPASGRRRMRAGAGVAVTGLALGALVFSAPSASVDSVAGTPPVDRGVLGGPVLGGTVPAVLDTRFGPNTNPAAPASGESPQLTNLARRVDLMAPAFSVAYLR</sequence>
<proteinExistence type="predicted"/>
<dbReference type="RefSeq" id="WP_379584002.1">
    <property type="nucleotide sequence ID" value="NZ_JBHSQW010000014.1"/>
</dbReference>
<dbReference type="EMBL" id="JBHSQW010000014">
    <property type="protein sequence ID" value="MFC5993966.1"/>
    <property type="molecule type" value="Genomic_DNA"/>
</dbReference>
<keyword evidence="3" id="KW-0812">Transmembrane</keyword>
<keyword evidence="3" id="KW-1133">Transmembrane helix</keyword>
<evidence type="ECO:0000313" key="5">
    <source>
        <dbReference type="Proteomes" id="UP001596302"/>
    </source>
</evidence>
<evidence type="ECO:0008006" key="6">
    <source>
        <dbReference type="Google" id="ProtNLM"/>
    </source>
</evidence>
<evidence type="ECO:0000256" key="2">
    <source>
        <dbReference type="ARBA" id="ARBA00023163"/>
    </source>
</evidence>